<keyword evidence="3" id="KW-0633">Potassium transport</keyword>
<keyword evidence="5" id="KW-0520">NAD</keyword>
<dbReference type="SUPFAM" id="SSF51735">
    <property type="entry name" value="NAD(P)-binding Rossmann-fold domains"/>
    <property type="match status" value="2"/>
</dbReference>
<dbReference type="InterPro" id="IPR003148">
    <property type="entry name" value="RCK_N"/>
</dbReference>
<accession>A0ABT2RWN8</accession>
<reference evidence="9 10" key="1">
    <citation type="journal article" date="2021" name="ISME Commun">
        <title>Automated analysis of genomic sequences facilitates high-throughput and comprehensive description of bacteria.</title>
        <authorList>
            <person name="Hitch T.C.A."/>
        </authorList>
    </citation>
    <scope>NUCLEOTIDE SEQUENCE [LARGE SCALE GENOMIC DNA]</scope>
    <source>
        <strain evidence="9 10">Sanger_04</strain>
    </source>
</reference>
<proteinExistence type="predicted"/>
<protein>
    <recommendedName>
        <fullName evidence="1">Trk system potassium uptake protein TrkA</fullName>
    </recommendedName>
</protein>
<dbReference type="Proteomes" id="UP001652461">
    <property type="component" value="Unassembled WGS sequence"/>
</dbReference>
<dbReference type="PROSITE" id="PS51202">
    <property type="entry name" value="RCK_C"/>
    <property type="match status" value="2"/>
</dbReference>
<dbReference type="InterPro" id="IPR006037">
    <property type="entry name" value="RCK_C"/>
</dbReference>
<evidence type="ECO:0000313" key="10">
    <source>
        <dbReference type="Proteomes" id="UP001652461"/>
    </source>
</evidence>
<evidence type="ECO:0000256" key="4">
    <source>
        <dbReference type="ARBA" id="ARBA00022958"/>
    </source>
</evidence>
<evidence type="ECO:0000256" key="2">
    <source>
        <dbReference type="ARBA" id="ARBA00022448"/>
    </source>
</evidence>
<evidence type="ECO:0000256" key="1">
    <source>
        <dbReference type="ARBA" id="ARBA00017378"/>
    </source>
</evidence>
<feature type="domain" description="RCK N-terminal" evidence="7">
    <location>
        <begin position="1"/>
        <end position="120"/>
    </location>
</feature>
<dbReference type="RefSeq" id="WP_158363227.1">
    <property type="nucleotide sequence ID" value="NZ_JAOQKC010000008.1"/>
</dbReference>
<evidence type="ECO:0000256" key="3">
    <source>
        <dbReference type="ARBA" id="ARBA00022538"/>
    </source>
</evidence>
<dbReference type="EMBL" id="JAOQKC010000008">
    <property type="protein sequence ID" value="MCU6696736.1"/>
    <property type="molecule type" value="Genomic_DNA"/>
</dbReference>
<dbReference type="InterPro" id="IPR050721">
    <property type="entry name" value="Trk_Ktr_HKT_K-transport"/>
</dbReference>
<feature type="domain" description="RCK N-terminal" evidence="7">
    <location>
        <begin position="228"/>
        <end position="345"/>
    </location>
</feature>
<dbReference type="PANTHER" id="PTHR43833:SF5">
    <property type="entry name" value="TRK SYSTEM POTASSIUM UPTAKE PROTEIN TRKA"/>
    <property type="match status" value="1"/>
</dbReference>
<keyword evidence="4" id="KW-0630">Potassium</keyword>
<evidence type="ECO:0000256" key="5">
    <source>
        <dbReference type="ARBA" id="ARBA00023027"/>
    </source>
</evidence>
<dbReference type="Gene3D" id="3.40.50.720">
    <property type="entry name" value="NAD(P)-binding Rossmann-like Domain"/>
    <property type="match status" value="2"/>
</dbReference>
<dbReference type="NCBIfam" id="NF007039">
    <property type="entry name" value="PRK09496.3-2"/>
    <property type="match status" value="1"/>
</dbReference>
<dbReference type="InterPro" id="IPR036291">
    <property type="entry name" value="NAD(P)-bd_dom_sf"/>
</dbReference>
<evidence type="ECO:0000313" key="9">
    <source>
        <dbReference type="EMBL" id="MCU6696736.1"/>
    </source>
</evidence>
<name>A0ABT2RWN8_9FIRM</name>
<dbReference type="Pfam" id="PF02254">
    <property type="entry name" value="TrkA_N"/>
    <property type="match status" value="2"/>
</dbReference>
<keyword evidence="2" id="KW-0813">Transport</keyword>
<evidence type="ECO:0000259" key="8">
    <source>
        <dbReference type="PROSITE" id="PS51202"/>
    </source>
</evidence>
<organism evidence="9 10">
    <name type="scientific">Laedolimicola ammoniilytica</name>
    <dbReference type="NCBI Taxonomy" id="2981771"/>
    <lineage>
        <taxon>Bacteria</taxon>
        <taxon>Bacillati</taxon>
        <taxon>Bacillota</taxon>
        <taxon>Clostridia</taxon>
        <taxon>Lachnospirales</taxon>
        <taxon>Lachnospiraceae</taxon>
        <taxon>Laedolimicola</taxon>
    </lineage>
</organism>
<gene>
    <name evidence="9" type="primary">trkA</name>
    <name evidence="9" type="ORF">OCV63_07470</name>
</gene>
<dbReference type="PROSITE" id="PS51201">
    <property type="entry name" value="RCK_N"/>
    <property type="match status" value="2"/>
</dbReference>
<feature type="domain" description="RCK C-terminal" evidence="8">
    <location>
        <begin position="140"/>
        <end position="223"/>
    </location>
</feature>
<feature type="domain" description="RCK C-terminal" evidence="8">
    <location>
        <begin position="372"/>
        <end position="452"/>
    </location>
</feature>
<dbReference type="Gene3D" id="3.30.70.1450">
    <property type="entry name" value="Regulator of K+ conductance, C-terminal domain"/>
    <property type="match status" value="2"/>
</dbReference>
<dbReference type="SUPFAM" id="SSF116726">
    <property type="entry name" value="TrkA C-terminal domain-like"/>
    <property type="match status" value="2"/>
</dbReference>
<keyword evidence="10" id="KW-1185">Reference proteome</keyword>
<dbReference type="InterPro" id="IPR006036">
    <property type="entry name" value="K_uptake_TrkA"/>
</dbReference>
<sequence length="452" mass="49640">MDIVIIGDGKVGHKLAMQLSGEKYNVTLIDKSERKLRNAVNEMDVSCVVGDGASADIQRQADVPGADLVIACASTDEMNLFCCLLARKLGAKQTIARVRNPIYHNQIDLLKEDLKLSMAVNPERALAGEISRVLIFPSAAKLETFVKGRVELVEVTYPSHSSIDGLSLSELYKKHQIKMLVCAVQRDGEVYIPDGNFVPQPGDKINITASHPEIEKFLKLTKGIIGKAKNVMICGGGRVAYYLGSQLLELGMQVKIIEVDEKRCMELCDLLPKATIIHGNATDHELLEEEGISKADAFVTLTGMDEENIIMSMYAKSRHVPKVVTKINDEGLQSMVDQLGMESVVSAKNVTANAITSYVRAMRNSMGSANVETVYKLIGGKIEALEFRIREKTRYTGIPLKDLKLKSNHLVACIVRNRRTIIPGGNDTLEVGDSVIVISMGQGLEDLQDIMR</sequence>
<comment type="caution">
    <text evidence="9">The sequence shown here is derived from an EMBL/GenBank/DDBJ whole genome shotgun (WGS) entry which is preliminary data.</text>
</comment>
<dbReference type="InterPro" id="IPR036721">
    <property type="entry name" value="RCK_C_sf"/>
</dbReference>
<dbReference type="PANTHER" id="PTHR43833">
    <property type="entry name" value="POTASSIUM CHANNEL PROTEIN 2-RELATED-RELATED"/>
    <property type="match status" value="1"/>
</dbReference>
<dbReference type="Pfam" id="PF02080">
    <property type="entry name" value="TrkA_C"/>
    <property type="match status" value="2"/>
</dbReference>
<keyword evidence="6" id="KW-0406">Ion transport</keyword>
<dbReference type="PRINTS" id="PR00335">
    <property type="entry name" value="KUPTAKETRKA"/>
</dbReference>
<evidence type="ECO:0000256" key="6">
    <source>
        <dbReference type="ARBA" id="ARBA00023065"/>
    </source>
</evidence>
<dbReference type="NCBIfam" id="NF007033">
    <property type="entry name" value="PRK09496.1-5"/>
    <property type="match status" value="1"/>
</dbReference>
<evidence type="ECO:0000259" key="7">
    <source>
        <dbReference type="PROSITE" id="PS51201"/>
    </source>
</evidence>